<feature type="non-terminal residue" evidence="2">
    <location>
        <position position="1"/>
    </location>
</feature>
<dbReference type="InterPro" id="IPR036691">
    <property type="entry name" value="Endo/exonu/phosph_ase_sf"/>
</dbReference>
<dbReference type="EMBL" id="CAUYUJ010003947">
    <property type="protein sequence ID" value="CAK0807539.1"/>
    <property type="molecule type" value="Genomic_DNA"/>
</dbReference>
<accession>A0ABN9QQ26</accession>
<sequence>AATDRRLHWRKILDEAANAHTEAEDKLAEATEWRDQCAANFDSAQREEADLLILRARETGAAAASVDPSRQVTVNFDAESFEDWEDLEEQAQEELRKLCTEGKTIMEEARANFEANCRMQQQRAKEFREAQKKRRRVQEDPASPAPGPPPRQEAHAASEATTAAGGQTPESAAEAAAKARADKEAAEQERSAKQIGEAASMASRTAKTAAAAKAKGFHLPDYTSAWTSRYVDMAPIQFANITEYGPQAAKFLAERGKRKYKAIAFVETRATAEQLTATQVALGKDGWRVAGTPATPSGKAKSGTSGGDMRCLDKTLAATTYECHRRRHLLATRKEIFVGFCLVVLHLKEGNVVLVAMNLQPGLKFGGVNRNRLLAVGSYASTLPDPWVLLADWNLEPPEWDRSEWPGKIGGAVVTPSNARTTCGKGQGRMYDYAVAKQGWHHRLRLQAIFDVPRKTHCAIEVIIEGSDRRWHHDELAVARSPPVRARPPKGPDPESKTSRRKAEALQSRARALPRQLQETFLEIHEQGEDQHPEGAKPFFITEDVWSSCCPALGDPIPRAGQMEYFINASRPDDVQEVSLAYGKWISQFEEAHIAVERIPPDQARACRGRAHGHSIKRVKANTTPGRAHTVDAGVELWSTLTTLAIRARALVANKTDSDQLDYVLGDLEQRCDIIADEGHRARYFGNALSAELEEWRHAKDALLASIGDDFHLMPSSGLIGALDPFIEVSERRSSRASGRSHAKARRGFIKWAMESWKSKAGVVYRHVREPQVQQTEVRLRDTAVADPCTIMRVKTDVWEKVWSDPEFDEGQVLQDLGDPRARAAEEPLEPITLEMLAAALSRTSSKKAKGIDNITALDIARCPPSARQQLVDLLNLVEQRAI</sequence>
<keyword evidence="3" id="KW-1185">Reference proteome</keyword>
<feature type="region of interest" description="Disordered" evidence="1">
    <location>
        <begin position="476"/>
        <end position="508"/>
    </location>
</feature>
<reference evidence="2" key="1">
    <citation type="submission" date="2023-10" db="EMBL/GenBank/DDBJ databases">
        <authorList>
            <person name="Chen Y."/>
            <person name="Shah S."/>
            <person name="Dougan E. K."/>
            <person name="Thang M."/>
            <person name="Chan C."/>
        </authorList>
    </citation>
    <scope>NUCLEOTIDE SEQUENCE [LARGE SCALE GENOMIC DNA]</scope>
</reference>
<protein>
    <submittedName>
        <fullName evidence="2">Uncharacterized protein</fullName>
    </submittedName>
</protein>
<evidence type="ECO:0000313" key="2">
    <source>
        <dbReference type="EMBL" id="CAK0807539.1"/>
    </source>
</evidence>
<feature type="non-terminal residue" evidence="2">
    <location>
        <position position="883"/>
    </location>
</feature>
<proteinExistence type="predicted"/>
<evidence type="ECO:0000256" key="1">
    <source>
        <dbReference type="SAM" id="MobiDB-lite"/>
    </source>
</evidence>
<evidence type="ECO:0000313" key="3">
    <source>
        <dbReference type="Proteomes" id="UP001189429"/>
    </source>
</evidence>
<feature type="compositionally biased region" description="Basic and acidic residues" evidence="1">
    <location>
        <begin position="490"/>
        <end position="504"/>
    </location>
</feature>
<feature type="region of interest" description="Disordered" evidence="1">
    <location>
        <begin position="122"/>
        <end position="199"/>
    </location>
</feature>
<feature type="compositionally biased region" description="Basic and acidic residues" evidence="1">
    <location>
        <begin position="177"/>
        <end position="192"/>
    </location>
</feature>
<comment type="caution">
    <text evidence="2">The sequence shown here is derived from an EMBL/GenBank/DDBJ whole genome shotgun (WGS) entry which is preliminary data.</text>
</comment>
<dbReference type="Proteomes" id="UP001189429">
    <property type="component" value="Unassembled WGS sequence"/>
</dbReference>
<organism evidence="2 3">
    <name type="scientific">Prorocentrum cordatum</name>
    <dbReference type="NCBI Taxonomy" id="2364126"/>
    <lineage>
        <taxon>Eukaryota</taxon>
        <taxon>Sar</taxon>
        <taxon>Alveolata</taxon>
        <taxon>Dinophyceae</taxon>
        <taxon>Prorocentrales</taxon>
        <taxon>Prorocentraceae</taxon>
        <taxon>Prorocentrum</taxon>
    </lineage>
</organism>
<dbReference type="SUPFAM" id="SSF56219">
    <property type="entry name" value="DNase I-like"/>
    <property type="match status" value="1"/>
</dbReference>
<gene>
    <name evidence="2" type="ORF">PCOR1329_LOCUS13387</name>
</gene>
<name>A0ABN9QQ26_9DINO</name>
<feature type="compositionally biased region" description="Low complexity" evidence="1">
    <location>
        <begin position="155"/>
        <end position="176"/>
    </location>
</feature>